<evidence type="ECO:0000256" key="6">
    <source>
        <dbReference type="RuleBase" id="RU361157"/>
    </source>
</evidence>
<comment type="subcellular location">
    <subcellularLocation>
        <location evidence="6">Cell membrane</location>
        <topology evidence="6">Multi-pass membrane protein</topology>
    </subcellularLocation>
    <subcellularLocation>
        <location evidence="1">Membrane</location>
        <topology evidence="1">Multi-pass membrane protein</topology>
    </subcellularLocation>
</comment>
<dbReference type="InterPro" id="IPR051784">
    <property type="entry name" value="Nod_factor_ABC_transporter"/>
</dbReference>
<feature type="transmembrane region" description="Helical" evidence="6">
    <location>
        <begin position="231"/>
        <end position="250"/>
    </location>
</feature>
<accession>A0A317QR83</accession>
<evidence type="ECO:0000256" key="3">
    <source>
        <dbReference type="ARBA" id="ARBA00022989"/>
    </source>
</evidence>
<dbReference type="RefSeq" id="WP_245900276.1">
    <property type="nucleotide sequence ID" value="NZ_QGTX01000001.1"/>
</dbReference>
<feature type="transmembrane region" description="Helical" evidence="6">
    <location>
        <begin position="55"/>
        <end position="75"/>
    </location>
</feature>
<protein>
    <recommendedName>
        <fullName evidence="6">Transport permease protein</fullName>
    </recommendedName>
</protein>
<dbReference type="PROSITE" id="PS51012">
    <property type="entry name" value="ABC_TM2"/>
    <property type="match status" value="1"/>
</dbReference>
<dbReference type="PRINTS" id="PR00164">
    <property type="entry name" value="ABC2TRNSPORT"/>
</dbReference>
<proteinExistence type="inferred from homology"/>
<dbReference type="InterPro" id="IPR047817">
    <property type="entry name" value="ABC2_TM_bact-type"/>
</dbReference>
<comment type="similarity">
    <text evidence="6">Belongs to the ABC-2 integral membrane protein family.</text>
</comment>
<dbReference type="InterPro" id="IPR013525">
    <property type="entry name" value="ABC2_TM"/>
</dbReference>
<keyword evidence="5" id="KW-0046">Antibiotic resistance</keyword>
<keyword evidence="6" id="KW-0813">Transport</keyword>
<keyword evidence="3 6" id="KW-1133">Transmembrane helix</keyword>
<dbReference type="PANTHER" id="PTHR43229">
    <property type="entry name" value="NODULATION PROTEIN J"/>
    <property type="match status" value="1"/>
</dbReference>
<evidence type="ECO:0000256" key="4">
    <source>
        <dbReference type="ARBA" id="ARBA00023136"/>
    </source>
</evidence>
<sequence>MALPGPAATSFFVQRLTAHRHFWRSSAIGSVLEPVLFLAAMGLTLGGLVDRGPGVPGGVGYLAFLAPGLLVAAAMQTATGESSYPVLGALKWDRLYEAVLATPARPADVLAGHLLYVAFRVTTSAAAFLVVLVLFGAAASPLVVLALPVALLTGLAFAAPVSAMAARLEEDAAFAALQRFLIVPMFLFSGTFFPVTQLPVVLEWTAYATPLWHGVALARDLALGTAEAGSALLHVGYLALWTAAGTWLAARTLQRRLVR</sequence>
<evidence type="ECO:0000259" key="7">
    <source>
        <dbReference type="PROSITE" id="PS51012"/>
    </source>
</evidence>
<feature type="transmembrane region" description="Helical" evidence="6">
    <location>
        <begin position="27"/>
        <end position="49"/>
    </location>
</feature>
<reference evidence="9" key="1">
    <citation type="submission" date="2018-05" db="EMBL/GenBank/DDBJ databases">
        <authorList>
            <person name="Klenk H.-P."/>
            <person name="Huntemann M."/>
            <person name="Clum A."/>
            <person name="Pillay M."/>
            <person name="Palaniappan K."/>
            <person name="Varghese N."/>
            <person name="Mikhailova N."/>
            <person name="Stamatis D."/>
            <person name="Reddy T."/>
            <person name="Daum C."/>
            <person name="Shapiro N."/>
            <person name="Ivanova N."/>
            <person name="Kyrpides N."/>
            <person name="Woyke T."/>
        </authorList>
    </citation>
    <scope>NUCLEOTIDE SEQUENCE [LARGE SCALE GENOMIC DNA]</scope>
    <source>
        <strain evidence="9">DSM 45417</strain>
    </source>
</reference>
<keyword evidence="4 6" id="KW-0472">Membrane</keyword>
<organism evidence="8 9">
    <name type="scientific">Geodermatophilus normandii</name>
    <dbReference type="NCBI Taxonomy" id="1137989"/>
    <lineage>
        <taxon>Bacteria</taxon>
        <taxon>Bacillati</taxon>
        <taxon>Actinomycetota</taxon>
        <taxon>Actinomycetes</taxon>
        <taxon>Geodermatophilales</taxon>
        <taxon>Geodermatophilaceae</taxon>
        <taxon>Geodermatophilus</taxon>
    </lineage>
</organism>
<dbReference type="GO" id="GO:0043190">
    <property type="term" value="C:ATP-binding cassette (ABC) transporter complex"/>
    <property type="evidence" value="ECO:0007669"/>
    <property type="project" value="InterPro"/>
</dbReference>
<dbReference type="AlphaFoldDB" id="A0A317QR83"/>
<dbReference type="GO" id="GO:0046677">
    <property type="term" value="P:response to antibiotic"/>
    <property type="evidence" value="ECO:0007669"/>
    <property type="project" value="UniProtKB-KW"/>
</dbReference>
<feature type="transmembrane region" description="Helical" evidence="6">
    <location>
        <begin position="145"/>
        <end position="168"/>
    </location>
</feature>
<feature type="domain" description="ABC transmembrane type-2" evidence="7">
    <location>
        <begin position="25"/>
        <end position="256"/>
    </location>
</feature>
<feature type="transmembrane region" description="Helical" evidence="6">
    <location>
        <begin position="180"/>
        <end position="202"/>
    </location>
</feature>
<gene>
    <name evidence="8" type="ORF">JD79_04352</name>
</gene>
<evidence type="ECO:0000256" key="2">
    <source>
        <dbReference type="ARBA" id="ARBA00022692"/>
    </source>
</evidence>
<name>A0A317QR83_9ACTN</name>
<dbReference type="GO" id="GO:0140359">
    <property type="term" value="F:ABC-type transporter activity"/>
    <property type="evidence" value="ECO:0007669"/>
    <property type="project" value="InterPro"/>
</dbReference>
<evidence type="ECO:0000313" key="8">
    <source>
        <dbReference type="EMBL" id="PWW25156.1"/>
    </source>
</evidence>
<comment type="caution">
    <text evidence="8">The sequence shown here is derived from an EMBL/GenBank/DDBJ whole genome shotgun (WGS) entry which is preliminary data.</text>
</comment>
<keyword evidence="2 6" id="KW-0812">Transmembrane</keyword>
<dbReference type="PANTHER" id="PTHR43229:SF2">
    <property type="entry name" value="NODULATION PROTEIN J"/>
    <property type="match status" value="1"/>
</dbReference>
<dbReference type="Pfam" id="PF01061">
    <property type="entry name" value="ABC2_membrane"/>
    <property type="match status" value="1"/>
</dbReference>
<evidence type="ECO:0000256" key="1">
    <source>
        <dbReference type="ARBA" id="ARBA00004141"/>
    </source>
</evidence>
<evidence type="ECO:0000313" key="9">
    <source>
        <dbReference type="Proteomes" id="UP000246661"/>
    </source>
</evidence>
<feature type="transmembrane region" description="Helical" evidence="6">
    <location>
        <begin position="114"/>
        <end position="139"/>
    </location>
</feature>
<dbReference type="PIRSF" id="PIRSF006648">
    <property type="entry name" value="DrrB"/>
    <property type="match status" value="1"/>
</dbReference>
<dbReference type="Proteomes" id="UP000246661">
    <property type="component" value="Unassembled WGS sequence"/>
</dbReference>
<keyword evidence="6" id="KW-1003">Cell membrane</keyword>
<evidence type="ECO:0000256" key="5">
    <source>
        <dbReference type="ARBA" id="ARBA00023251"/>
    </source>
</evidence>
<dbReference type="EMBL" id="QGTX01000001">
    <property type="protein sequence ID" value="PWW25156.1"/>
    <property type="molecule type" value="Genomic_DNA"/>
</dbReference>
<keyword evidence="9" id="KW-1185">Reference proteome</keyword>
<dbReference type="InterPro" id="IPR000412">
    <property type="entry name" value="ABC_2_transport"/>
</dbReference>